<keyword evidence="1" id="KW-0175">Coiled coil</keyword>
<name>A0AAD6VH41_9AGAR</name>
<feature type="compositionally biased region" description="Low complexity" evidence="2">
    <location>
        <begin position="408"/>
        <end position="431"/>
    </location>
</feature>
<gene>
    <name evidence="3" type="ORF">GGX14DRAFT_449648</name>
</gene>
<organism evidence="3 4">
    <name type="scientific">Mycena pura</name>
    <dbReference type="NCBI Taxonomy" id="153505"/>
    <lineage>
        <taxon>Eukaryota</taxon>
        <taxon>Fungi</taxon>
        <taxon>Dikarya</taxon>
        <taxon>Basidiomycota</taxon>
        <taxon>Agaricomycotina</taxon>
        <taxon>Agaricomycetes</taxon>
        <taxon>Agaricomycetidae</taxon>
        <taxon>Agaricales</taxon>
        <taxon>Marasmiineae</taxon>
        <taxon>Mycenaceae</taxon>
        <taxon>Mycena</taxon>
    </lineage>
</organism>
<dbReference type="AlphaFoldDB" id="A0AAD6VH41"/>
<evidence type="ECO:0000256" key="1">
    <source>
        <dbReference type="SAM" id="Coils"/>
    </source>
</evidence>
<feature type="coiled-coil region" evidence="1">
    <location>
        <begin position="307"/>
        <end position="337"/>
    </location>
</feature>
<protein>
    <submittedName>
        <fullName evidence="3">Uncharacterized protein</fullName>
    </submittedName>
</protein>
<evidence type="ECO:0000313" key="3">
    <source>
        <dbReference type="EMBL" id="KAJ7211253.1"/>
    </source>
</evidence>
<keyword evidence="4" id="KW-1185">Reference proteome</keyword>
<dbReference type="EMBL" id="JARJCW010000026">
    <property type="protein sequence ID" value="KAJ7211253.1"/>
    <property type="molecule type" value="Genomic_DNA"/>
</dbReference>
<comment type="caution">
    <text evidence="3">The sequence shown here is derived from an EMBL/GenBank/DDBJ whole genome shotgun (WGS) entry which is preliminary data.</text>
</comment>
<feature type="compositionally biased region" description="Basic and acidic residues" evidence="2">
    <location>
        <begin position="1"/>
        <end position="20"/>
    </location>
</feature>
<evidence type="ECO:0000256" key="2">
    <source>
        <dbReference type="SAM" id="MobiDB-lite"/>
    </source>
</evidence>
<feature type="region of interest" description="Disordered" evidence="2">
    <location>
        <begin position="382"/>
        <end position="431"/>
    </location>
</feature>
<evidence type="ECO:0000313" key="4">
    <source>
        <dbReference type="Proteomes" id="UP001219525"/>
    </source>
</evidence>
<feature type="region of interest" description="Disordered" evidence="2">
    <location>
        <begin position="1"/>
        <end position="69"/>
    </location>
</feature>
<reference evidence="3" key="1">
    <citation type="submission" date="2023-03" db="EMBL/GenBank/DDBJ databases">
        <title>Massive genome expansion in bonnet fungi (Mycena s.s.) driven by repeated elements and novel gene families across ecological guilds.</title>
        <authorList>
            <consortium name="Lawrence Berkeley National Laboratory"/>
            <person name="Harder C.B."/>
            <person name="Miyauchi S."/>
            <person name="Viragh M."/>
            <person name="Kuo A."/>
            <person name="Thoen E."/>
            <person name="Andreopoulos B."/>
            <person name="Lu D."/>
            <person name="Skrede I."/>
            <person name="Drula E."/>
            <person name="Henrissat B."/>
            <person name="Morin E."/>
            <person name="Kohler A."/>
            <person name="Barry K."/>
            <person name="LaButti K."/>
            <person name="Morin E."/>
            <person name="Salamov A."/>
            <person name="Lipzen A."/>
            <person name="Mereny Z."/>
            <person name="Hegedus B."/>
            <person name="Baldrian P."/>
            <person name="Stursova M."/>
            <person name="Weitz H."/>
            <person name="Taylor A."/>
            <person name="Grigoriev I.V."/>
            <person name="Nagy L.G."/>
            <person name="Martin F."/>
            <person name="Kauserud H."/>
        </authorList>
    </citation>
    <scope>NUCLEOTIDE SEQUENCE</scope>
    <source>
        <strain evidence="3">9144</strain>
    </source>
</reference>
<dbReference type="Proteomes" id="UP001219525">
    <property type="component" value="Unassembled WGS sequence"/>
</dbReference>
<sequence>MPKADSKPCKTAKSKSEVKGKKVQGQEPKSRSLTPSDVELTPLPPPKRPRGRPKKPVPHRKKKAPPEYVTVTSDKFGPISITVEEPATMADLVELVADYQDVKTSEIKVATMRYQLKKNGKPQGEALPLKDADGLLFLQECIGTMAKAISSKQNNTDYFHVEIVMARPKSLMQKPPEELAKPVNNLGRLLGNAKTLNKKLQPVRDELTALYRPGGELHCGEPAHRTPCAVDVKSQLHWELDGHKLILWALSIVHDGNDFKKIPTKKPAFKAEKACASHTPSTPTQMQSAVPSMTGSTPDLVAQFMMMMQQQQQQQMQQQQQQQMQQQQQQQMMMQKNTMMMQSFMGSGRYPLMFRNSPSTPSPGGQQMMFANASPTPFHNNGFGGGMPPSTPLASHGSDGTGGQPDIFTTSMAPFSPSTFFTTNSSPNPGV</sequence>
<feature type="compositionally biased region" description="Basic residues" evidence="2">
    <location>
        <begin position="47"/>
        <end position="63"/>
    </location>
</feature>
<accession>A0AAD6VH41</accession>
<proteinExistence type="predicted"/>